<keyword evidence="1" id="KW-0812">Transmembrane</keyword>
<evidence type="ECO:0008006" key="4">
    <source>
        <dbReference type="Google" id="ProtNLM"/>
    </source>
</evidence>
<feature type="transmembrane region" description="Helical" evidence="1">
    <location>
        <begin position="6"/>
        <end position="26"/>
    </location>
</feature>
<reference evidence="2 3" key="1">
    <citation type="journal article" date="2024" name="Nat. Commun.">
        <title>Phylogenomics reveals the evolutionary origins of lichenization in chlorophyte algae.</title>
        <authorList>
            <person name="Puginier C."/>
            <person name="Libourel C."/>
            <person name="Otte J."/>
            <person name="Skaloud P."/>
            <person name="Haon M."/>
            <person name="Grisel S."/>
            <person name="Petersen M."/>
            <person name="Berrin J.G."/>
            <person name="Delaux P.M."/>
            <person name="Dal Grande F."/>
            <person name="Keller J."/>
        </authorList>
    </citation>
    <scope>NUCLEOTIDE SEQUENCE [LARGE SCALE GENOMIC DNA]</scope>
    <source>
        <strain evidence="2 3">SAG 2145</strain>
    </source>
</reference>
<dbReference type="Proteomes" id="UP001438707">
    <property type="component" value="Unassembled WGS sequence"/>
</dbReference>
<feature type="transmembrane region" description="Helical" evidence="1">
    <location>
        <begin position="47"/>
        <end position="64"/>
    </location>
</feature>
<name>A0AAW1RY61_9CHLO</name>
<evidence type="ECO:0000313" key="3">
    <source>
        <dbReference type="Proteomes" id="UP001438707"/>
    </source>
</evidence>
<keyword evidence="1" id="KW-0472">Membrane</keyword>
<sequence>MLGFALPMYVIGSAQALTAVLLLLPAPFNEPAVKLCQLSKSSNGRTAIWTLTGFMVFMLLAPLWDLYRLSQHSEGSAAGGASLERRETEATANLNAVMSGSSIVTTFILRKLGLVIHENAVLTGKAPKAA</sequence>
<comment type="caution">
    <text evidence="2">The sequence shown here is derived from an EMBL/GenBank/DDBJ whole genome shotgun (WGS) entry which is preliminary data.</text>
</comment>
<organism evidence="2 3">
    <name type="scientific">Apatococcus lobatus</name>
    <dbReference type="NCBI Taxonomy" id="904363"/>
    <lineage>
        <taxon>Eukaryota</taxon>
        <taxon>Viridiplantae</taxon>
        <taxon>Chlorophyta</taxon>
        <taxon>core chlorophytes</taxon>
        <taxon>Trebouxiophyceae</taxon>
        <taxon>Chlorellales</taxon>
        <taxon>Chlorellaceae</taxon>
        <taxon>Apatococcus</taxon>
    </lineage>
</organism>
<protein>
    <recommendedName>
        <fullName evidence="4">Endoplasmic reticulum transmembrane protein</fullName>
    </recommendedName>
</protein>
<gene>
    <name evidence="2" type="ORF">WJX74_001982</name>
</gene>
<dbReference type="EMBL" id="JALJOS010000005">
    <property type="protein sequence ID" value="KAK9838719.1"/>
    <property type="molecule type" value="Genomic_DNA"/>
</dbReference>
<dbReference type="AlphaFoldDB" id="A0AAW1RY61"/>
<keyword evidence="3" id="KW-1185">Reference proteome</keyword>
<evidence type="ECO:0000256" key="1">
    <source>
        <dbReference type="SAM" id="Phobius"/>
    </source>
</evidence>
<proteinExistence type="predicted"/>
<keyword evidence="1" id="KW-1133">Transmembrane helix</keyword>
<accession>A0AAW1RY61</accession>
<evidence type="ECO:0000313" key="2">
    <source>
        <dbReference type="EMBL" id="KAK9838719.1"/>
    </source>
</evidence>